<reference evidence="1 2" key="1">
    <citation type="submission" date="2008-07" db="EMBL/GenBank/DDBJ databases">
        <authorList>
            <person name="El-Sayed N."/>
            <person name="Caler E."/>
            <person name="Inman J."/>
            <person name="Amedeo P."/>
            <person name="Hass B."/>
            <person name="Wortman J."/>
        </authorList>
    </citation>
    <scope>NUCLEOTIDE SEQUENCE [LARGE SCALE GENOMIC DNA]</scope>
    <source>
        <strain evidence="2">ATCC 50983 / TXsc</strain>
    </source>
</reference>
<dbReference type="RefSeq" id="XP_002776822.1">
    <property type="nucleotide sequence ID" value="XM_002776776.1"/>
</dbReference>
<dbReference type="InParanoid" id="C5L3Q9"/>
<name>C5L3Q9_PERM5</name>
<dbReference type="OrthoDB" id="432443at2759"/>
<keyword evidence="2" id="KW-1185">Reference proteome</keyword>
<dbReference type="AlphaFoldDB" id="C5L3Q9"/>
<dbReference type="GeneID" id="9042476"/>
<dbReference type="EMBL" id="GG678922">
    <property type="protein sequence ID" value="EER08638.1"/>
    <property type="molecule type" value="Genomic_DNA"/>
</dbReference>
<dbReference type="Proteomes" id="UP000007800">
    <property type="component" value="Unassembled WGS sequence"/>
</dbReference>
<gene>
    <name evidence="1" type="ORF">Pmar_PMAR017693</name>
</gene>
<sequence length="306" mass="34675">MGYPTYTAPPNNYDGREKDGIDEIERAAEQRMQEAATMIVPLHRPQYRFPSNSPMLKMFRVYLEKQLNDTKLGAVLTEVSLPAAAEDEYGAGLRVKTVLEAAEIGETGLLARWNEKARPLDRDVRVGDVIVSVLDGSAVESLGPEASSRKLMDKLKKSVKFNSLIILDVLREAPPLEVCDWPQTQQTIIACLERMEKNFIERKDQAMTWFVGDVAPIILSPSSHLWCPLCECKQQTLTAYLAHFDSPEHLEKRRVTSSKFDSRWAKLPIGISKYYWFEYCYGFTSIVDPSEGDPYCEFCDYSPIGS</sequence>
<proteinExistence type="predicted"/>
<evidence type="ECO:0000313" key="2">
    <source>
        <dbReference type="Proteomes" id="UP000007800"/>
    </source>
</evidence>
<organism evidence="2">
    <name type="scientific">Perkinsus marinus (strain ATCC 50983 / TXsc)</name>
    <dbReference type="NCBI Taxonomy" id="423536"/>
    <lineage>
        <taxon>Eukaryota</taxon>
        <taxon>Sar</taxon>
        <taxon>Alveolata</taxon>
        <taxon>Perkinsozoa</taxon>
        <taxon>Perkinsea</taxon>
        <taxon>Perkinsida</taxon>
        <taxon>Perkinsidae</taxon>
        <taxon>Perkinsus</taxon>
    </lineage>
</organism>
<accession>C5L3Q9</accession>
<evidence type="ECO:0000313" key="1">
    <source>
        <dbReference type="EMBL" id="EER08638.1"/>
    </source>
</evidence>
<protein>
    <submittedName>
        <fullName evidence="1">Uncharacterized protein</fullName>
    </submittedName>
</protein>